<protein>
    <submittedName>
        <fullName evidence="2">SPOR domain-containing protein</fullName>
    </submittedName>
</protein>
<evidence type="ECO:0000313" key="2">
    <source>
        <dbReference type="EMBL" id="HIW92854.1"/>
    </source>
</evidence>
<evidence type="ECO:0000313" key="3">
    <source>
        <dbReference type="Proteomes" id="UP000824190"/>
    </source>
</evidence>
<gene>
    <name evidence="2" type="ORF">H9870_14465</name>
</gene>
<sequence length="68" mass="7387">MTANTGNTGSNGNSDGSWYYDTSTGEVTQGKSSGWDSRMGPYDTKAEAERALTTARKRTEAADEWDED</sequence>
<dbReference type="EMBL" id="DXGC01000124">
    <property type="protein sequence ID" value="HIW92854.1"/>
    <property type="molecule type" value="Genomic_DNA"/>
</dbReference>
<name>A0A9D1RRI8_9CORY</name>
<dbReference type="AlphaFoldDB" id="A0A9D1RRI8"/>
<organism evidence="2 3">
    <name type="scientific">Candidatus Corynebacterium avicola</name>
    <dbReference type="NCBI Taxonomy" id="2838527"/>
    <lineage>
        <taxon>Bacteria</taxon>
        <taxon>Bacillati</taxon>
        <taxon>Actinomycetota</taxon>
        <taxon>Actinomycetes</taxon>
        <taxon>Mycobacteriales</taxon>
        <taxon>Corynebacteriaceae</taxon>
        <taxon>Corynebacterium</taxon>
    </lineage>
</organism>
<feature type="compositionally biased region" description="Polar residues" evidence="1">
    <location>
        <begin position="20"/>
        <end position="35"/>
    </location>
</feature>
<feature type="region of interest" description="Disordered" evidence="1">
    <location>
        <begin position="1"/>
        <end position="68"/>
    </location>
</feature>
<dbReference type="Proteomes" id="UP000824190">
    <property type="component" value="Unassembled WGS sequence"/>
</dbReference>
<feature type="compositionally biased region" description="Low complexity" evidence="1">
    <location>
        <begin position="1"/>
        <end position="17"/>
    </location>
</feature>
<comment type="caution">
    <text evidence="2">The sequence shown here is derived from an EMBL/GenBank/DDBJ whole genome shotgun (WGS) entry which is preliminary data.</text>
</comment>
<evidence type="ECO:0000256" key="1">
    <source>
        <dbReference type="SAM" id="MobiDB-lite"/>
    </source>
</evidence>
<proteinExistence type="predicted"/>
<reference evidence="2" key="2">
    <citation type="submission" date="2021-04" db="EMBL/GenBank/DDBJ databases">
        <authorList>
            <person name="Gilroy R."/>
        </authorList>
    </citation>
    <scope>NUCLEOTIDE SEQUENCE</scope>
    <source>
        <strain evidence="2">CHK32-1732</strain>
    </source>
</reference>
<reference evidence="2" key="1">
    <citation type="journal article" date="2021" name="PeerJ">
        <title>Extensive microbial diversity within the chicken gut microbiome revealed by metagenomics and culture.</title>
        <authorList>
            <person name="Gilroy R."/>
            <person name="Ravi A."/>
            <person name="Getino M."/>
            <person name="Pursley I."/>
            <person name="Horton D.L."/>
            <person name="Alikhan N.F."/>
            <person name="Baker D."/>
            <person name="Gharbi K."/>
            <person name="Hall N."/>
            <person name="Watson M."/>
            <person name="Adriaenssens E.M."/>
            <person name="Foster-Nyarko E."/>
            <person name="Jarju S."/>
            <person name="Secka A."/>
            <person name="Antonio M."/>
            <person name="Oren A."/>
            <person name="Chaudhuri R.R."/>
            <person name="La Ragione R."/>
            <person name="Hildebrand F."/>
            <person name="Pallen M.J."/>
        </authorList>
    </citation>
    <scope>NUCLEOTIDE SEQUENCE</scope>
    <source>
        <strain evidence="2">CHK32-1732</strain>
    </source>
</reference>
<accession>A0A9D1RRI8</accession>